<dbReference type="Pfam" id="PF13911">
    <property type="entry name" value="AhpC-TSA_2"/>
    <property type="match status" value="1"/>
</dbReference>
<dbReference type="EMBL" id="BSYA01000166">
    <property type="protein sequence ID" value="GMG35375.1"/>
    <property type="molecule type" value="Genomic_DNA"/>
</dbReference>
<dbReference type="AlphaFoldDB" id="A0AAN4YS66"/>
<accession>A0AAN4YS66</accession>
<name>A0AAN4YS66_ASPOZ</name>
<feature type="region of interest" description="Disordered" evidence="1">
    <location>
        <begin position="1"/>
        <end position="21"/>
    </location>
</feature>
<dbReference type="InterPro" id="IPR032801">
    <property type="entry name" value="PXL2A/B/C"/>
</dbReference>
<gene>
    <name evidence="2" type="ORF">Aory04_001059100</name>
</gene>
<sequence length="215" mass="23743">MSANPPSTAEPKAAVDTASDSNHLQDFQGEVQTNDQLPSVETLRKIQDYSVLDRHGKSHPFKSLHSGPGPLATSTSVVIIGCGDPGLIEMYEKETNCQFPIYTDPTRQLYQDLDMMCSLALGSQPAYISKGMARIVGESMMQAVKYIPSGLAHKSGYYKQIGGEFLFELLDSNADMTGEEEKQVTWCHRMKTTRDHTEIPELMQLLGINQATDPN</sequence>
<organism evidence="2 3">
    <name type="scientific">Aspergillus oryzae</name>
    <name type="common">Yellow koji mold</name>
    <dbReference type="NCBI Taxonomy" id="5062"/>
    <lineage>
        <taxon>Eukaryota</taxon>
        <taxon>Fungi</taxon>
        <taxon>Dikarya</taxon>
        <taxon>Ascomycota</taxon>
        <taxon>Pezizomycotina</taxon>
        <taxon>Eurotiomycetes</taxon>
        <taxon>Eurotiomycetidae</taxon>
        <taxon>Eurotiales</taxon>
        <taxon>Aspergillaceae</taxon>
        <taxon>Aspergillus</taxon>
        <taxon>Aspergillus subgen. Circumdati</taxon>
    </lineage>
</organism>
<dbReference type="PANTHER" id="PTHR28630:SF3">
    <property type="entry name" value="PEROXIREDOXIN-LIKE 2C"/>
    <property type="match status" value="1"/>
</dbReference>
<evidence type="ECO:0000313" key="3">
    <source>
        <dbReference type="Proteomes" id="UP001165205"/>
    </source>
</evidence>
<comment type="caution">
    <text evidence="2">The sequence shown here is derived from an EMBL/GenBank/DDBJ whole genome shotgun (WGS) entry which is preliminary data.</text>
</comment>
<proteinExistence type="predicted"/>
<dbReference type="PANTHER" id="PTHR28630">
    <property type="match status" value="1"/>
</dbReference>
<evidence type="ECO:0000313" key="2">
    <source>
        <dbReference type="EMBL" id="GMG35375.1"/>
    </source>
</evidence>
<evidence type="ECO:0000256" key="1">
    <source>
        <dbReference type="SAM" id="MobiDB-lite"/>
    </source>
</evidence>
<reference evidence="2" key="1">
    <citation type="submission" date="2023-04" db="EMBL/GenBank/DDBJ databases">
        <title>Aspergillus oryzae NBRC 4228.</title>
        <authorList>
            <person name="Ichikawa N."/>
            <person name="Sato H."/>
            <person name="Tonouchi N."/>
        </authorList>
    </citation>
    <scope>NUCLEOTIDE SEQUENCE</scope>
    <source>
        <strain evidence="2">NBRC 4228</strain>
    </source>
</reference>
<dbReference type="Proteomes" id="UP001165205">
    <property type="component" value="Unassembled WGS sequence"/>
</dbReference>
<protein>
    <submittedName>
        <fullName evidence="2">Unnamed protein product</fullName>
    </submittedName>
</protein>